<dbReference type="Gene3D" id="3.40.640.10">
    <property type="entry name" value="Type I PLP-dependent aspartate aminotransferase-like (Major domain)"/>
    <property type="match status" value="1"/>
</dbReference>
<dbReference type="RefSeq" id="WP_168411720.1">
    <property type="nucleotide sequence ID" value="NZ_JAAXPW010000001.1"/>
</dbReference>
<keyword evidence="5" id="KW-0805">Transcription regulation</keyword>
<dbReference type="CDD" id="cd07377">
    <property type="entry name" value="WHTH_GntR"/>
    <property type="match status" value="1"/>
</dbReference>
<feature type="domain" description="HTH gntR-type" evidence="8">
    <location>
        <begin position="11"/>
        <end position="79"/>
    </location>
</feature>
<dbReference type="SUPFAM" id="SSF46785">
    <property type="entry name" value="Winged helix' DNA-binding domain"/>
    <property type="match status" value="1"/>
</dbReference>
<comment type="cofactor">
    <cofactor evidence="1">
        <name>pyridoxal 5'-phosphate</name>
        <dbReference type="ChEBI" id="CHEBI:597326"/>
    </cofactor>
</comment>
<keyword evidence="9" id="KW-0808">Transferase</keyword>
<reference evidence="9 10" key="1">
    <citation type="submission" date="2020-08" db="EMBL/GenBank/DDBJ databases">
        <title>Genomic Encyclopedia of Type Strains, Phase IV (KMG-IV): sequencing the most valuable type-strain genomes for metagenomic binning, comparative biology and taxonomic classification.</title>
        <authorList>
            <person name="Goeker M."/>
        </authorList>
    </citation>
    <scope>NUCLEOTIDE SEQUENCE [LARGE SCALE GENOMIC DNA]</scope>
    <source>
        <strain evidence="9 10">DSM 10633</strain>
    </source>
</reference>
<dbReference type="PANTHER" id="PTHR46577:SF1">
    <property type="entry name" value="HTH-TYPE TRANSCRIPTIONAL REGULATORY PROTEIN GABR"/>
    <property type="match status" value="1"/>
</dbReference>
<sequence length="454" mass="52831">MELQFQFPETTPKYIAIYEQLKEKIITKQLRANEKLPSKRKLAEQLNISIQTVQNAYEQLLSEGYIYSVERSGYFISEYNGDWCHIVVKDKPSIELIEENSIYNLKNGQVDAEAFPYKVWQKLYKTQLQKFPAHASPWQGERTLRKNIANYLHIARGIECEPEQIFVFSGTQQQLQALCIFFGNIPVAIEEPGFYRANIIFQQMKYNIEYVRTDHYGATIPTNRVKLYYVTPAHQFPLGAVMPIERKAQLLQWAQATNAYIIEDDYDAEFRYKGLPIPPLANMDQLQRVIYFGTFSKTLLPSIRMSYMVLPISLAVDFQNFYQHQKSTVSRIDQLVVAEFMESGYFVKHIEKMRTLYRKKWKTLIEALQVYLTDEYKIFGDTAGLHIVIQLPPWLSEKRAVQIALEKGIDIDPVSKYYQTTTPQNLVMIGFGAIPLEKIHPVIQTLADGWLQSR</sequence>
<dbReference type="PROSITE" id="PS50949">
    <property type="entry name" value="HTH_GNTR"/>
    <property type="match status" value="1"/>
</dbReference>
<proteinExistence type="inferred from homology"/>
<dbReference type="GO" id="GO:0003677">
    <property type="term" value="F:DNA binding"/>
    <property type="evidence" value="ECO:0007669"/>
    <property type="project" value="UniProtKB-KW"/>
</dbReference>
<name>A0A840PRN8_URETH</name>
<dbReference type="InterPro" id="IPR015421">
    <property type="entry name" value="PyrdxlP-dep_Trfase_major"/>
</dbReference>
<dbReference type="SUPFAM" id="SSF53383">
    <property type="entry name" value="PLP-dependent transferases"/>
    <property type="match status" value="1"/>
</dbReference>
<evidence type="ECO:0000256" key="3">
    <source>
        <dbReference type="ARBA" id="ARBA00022576"/>
    </source>
</evidence>
<protein>
    <submittedName>
        <fullName evidence="9">GntR family transcriptional regulator/MocR family aminotransferase</fullName>
    </submittedName>
</protein>
<keyword evidence="6" id="KW-0238">DNA-binding</keyword>
<evidence type="ECO:0000256" key="5">
    <source>
        <dbReference type="ARBA" id="ARBA00023015"/>
    </source>
</evidence>
<keyword evidence="3 9" id="KW-0032">Aminotransferase</keyword>
<dbReference type="GO" id="GO:0030170">
    <property type="term" value="F:pyridoxal phosphate binding"/>
    <property type="evidence" value="ECO:0007669"/>
    <property type="project" value="InterPro"/>
</dbReference>
<dbReference type="GO" id="GO:0003700">
    <property type="term" value="F:DNA-binding transcription factor activity"/>
    <property type="evidence" value="ECO:0007669"/>
    <property type="project" value="InterPro"/>
</dbReference>
<dbReference type="InterPro" id="IPR036390">
    <property type="entry name" value="WH_DNA-bd_sf"/>
</dbReference>
<evidence type="ECO:0000313" key="10">
    <source>
        <dbReference type="Proteomes" id="UP000557217"/>
    </source>
</evidence>
<dbReference type="InterPro" id="IPR036388">
    <property type="entry name" value="WH-like_DNA-bd_sf"/>
</dbReference>
<evidence type="ECO:0000313" key="9">
    <source>
        <dbReference type="EMBL" id="MBB5147814.1"/>
    </source>
</evidence>
<dbReference type="InterPro" id="IPR004839">
    <property type="entry name" value="Aminotransferase_I/II_large"/>
</dbReference>
<evidence type="ECO:0000256" key="2">
    <source>
        <dbReference type="ARBA" id="ARBA00005384"/>
    </source>
</evidence>
<dbReference type="InterPro" id="IPR051446">
    <property type="entry name" value="HTH_trans_reg/aminotransferase"/>
</dbReference>
<accession>A0A840PRN8</accession>
<evidence type="ECO:0000256" key="6">
    <source>
        <dbReference type="ARBA" id="ARBA00023125"/>
    </source>
</evidence>
<dbReference type="SMART" id="SM00345">
    <property type="entry name" value="HTH_GNTR"/>
    <property type="match status" value="1"/>
</dbReference>
<dbReference type="InterPro" id="IPR000524">
    <property type="entry name" value="Tscrpt_reg_HTH_GntR"/>
</dbReference>
<keyword evidence="4" id="KW-0663">Pyridoxal phosphate</keyword>
<keyword evidence="7" id="KW-0804">Transcription</keyword>
<dbReference type="Pfam" id="PF00392">
    <property type="entry name" value="GntR"/>
    <property type="match status" value="1"/>
</dbReference>
<dbReference type="InterPro" id="IPR015424">
    <property type="entry name" value="PyrdxlP-dep_Trfase"/>
</dbReference>
<organism evidence="9 10">
    <name type="scientific">Ureibacillus thermosphaericus</name>
    <dbReference type="NCBI Taxonomy" id="51173"/>
    <lineage>
        <taxon>Bacteria</taxon>
        <taxon>Bacillati</taxon>
        <taxon>Bacillota</taxon>
        <taxon>Bacilli</taxon>
        <taxon>Bacillales</taxon>
        <taxon>Caryophanaceae</taxon>
        <taxon>Ureibacillus</taxon>
    </lineage>
</organism>
<comment type="similarity">
    <text evidence="2">In the C-terminal section; belongs to the class-I pyridoxal-phosphate-dependent aminotransferase family.</text>
</comment>
<comment type="caution">
    <text evidence="9">The sequence shown here is derived from an EMBL/GenBank/DDBJ whole genome shotgun (WGS) entry which is preliminary data.</text>
</comment>
<evidence type="ECO:0000256" key="4">
    <source>
        <dbReference type="ARBA" id="ARBA00022898"/>
    </source>
</evidence>
<dbReference type="Proteomes" id="UP000557217">
    <property type="component" value="Unassembled WGS sequence"/>
</dbReference>
<dbReference type="CDD" id="cd00609">
    <property type="entry name" value="AAT_like"/>
    <property type="match status" value="1"/>
</dbReference>
<keyword evidence="10" id="KW-1185">Reference proteome</keyword>
<evidence type="ECO:0000256" key="1">
    <source>
        <dbReference type="ARBA" id="ARBA00001933"/>
    </source>
</evidence>
<dbReference type="PANTHER" id="PTHR46577">
    <property type="entry name" value="HTH-TYPE TRANSCRIPTIONAL REGULATORY PROTEIN GABR"/>
    <property type="match status" value="1"/>
</dbReference>
<dbReference type="GO" id="GO:0008483">
    <property type="term" value="F:transaminase activity"/>
    <property type="evidence" value="ECO:0007669"/>
    <property type="project" value="UniProtKB-KW"/>
</dbReference>
<gene>
    <name evidence="9" type="ORF">HNR36_000195</name>
</gene>
<dbReference type="AlphaFoldDB" id="A0A840PRN8"/>
<dbReference type="Pfam" id="PF00155">
    <property type="entry name" value="Aminotran_1_2"/>
    <property type="match status" value="1"/>
</dbReference>
<evidence type="ECO:0000256" key="7">
    <source>
        <dbReference type="ARBA" id="ARBA00023163"/>
    </source>
</evidence>
<evidence type="ECO:0000259" key="8">
    <source>
        <dbReference type="PROSITE" id="PS50949"/>
    </source>
</evidence>
<dbReference type="Gene3D" id="1.10.10.10">
    <property type="entry name" value="Winged helix-like DNA-binding domain superfamily/Winged helix DNA-binding domain"/>
    <property type="match status" value="1"/>
</dbReference>
<dbReference type="EMBL" id="JACHGZ010000001">
    <property type="protein sequence ID" value="MBB5147814.1"/>
    <property type="molecule type" value="Genomic_DNA"/>
</dbReference>